<feature type="region of interest" description="Disordered" evidence="1">
    <location>
        <begin position="1"/>
        <end position="26"/>
    </location>
</feature>
<feature type="compositionally biased region" description="Low complexity" evidence="1">
    <location>
        <begin position="12"/>
        <end position="21"/>
    </location>
</feature>
<dbReference type="InterPro" id="IPR017894">
    <property type="entry name" value="HTH_IS21_transposase_type"/>
</dbReference>
<evidence type="ECO:0000259" key="2">
    <source>
        <dbReference type="PROSITE" id="PS50531"/>
    </source>
</evidence>
<gene>
    <name evidence="3" type="ORF">AB5J50_01945</name>
</gene>
<dbReference type="PANTHER" id="PTHR33498:SF1">
    <property type="entry name" value="TRANSPOSASE FOR INSERTION SEQUENCE ELEMENT IS1557"/>
    <property type="match status" value="1"/>
</dbReference>
<organism evidence="3">
    <name type="scientific">Streptomyces sp. R35</name>
    <dbReference type="NCBI Taxonomy" id="3238630"/>
    <lineage>
        <taxon>Bacteria</taxon>
        <taxon>Bacillati</taxon>
        <taxon>Actinomycetota</taxon>
        <taxon>Actinomycetes</taxon>
        <taxon>Kitasatosporales</taxon>
        <taxon>Streptomycetaceae</taxon>
        <taxon>Streptomyces</taxon>
    </lineage>
</organism>
<evidence type="ECO:0000256" key="1">
    <source>
        <dbReference type="SAM" id="MobiDB-lite"/>
    </source>
</evidence>
<dbReference type="Gene3D" id="1.10.10.60">
    <property type="entry name" value="Homeodomain-like"/>
    <property type="match status" value="1"/>
</dbReference>
<name>A0AB39RW74_9ACTN</name>
<protein>
    <recommendedName>
        <fullName evidence="2">HTH IS21-type domain-containing protein</fullName>
    </recommendedName>
</protein>
<dbReference type="PROSITE" id="PS50531">
    <property type="entry name" value="HTH_IS21"/>
    <property type="match status" value="1"/>
</dbReference>
<evidence type="ECO:0000313" key="3">
    <source>
        <dbReference type="EMBL" id="XDQ59653.1"/>
    </source>
</evidence>
<reference evidence="3" key="1">
    <citation type="submission" date="2024-07" db="EMBL/GenBank/DDBJ databases">
        <authorList>
            <person name="Yu S.T."/>
        </authorList>
    </citation>
    <scope>NUCLEOTIDE SEQUENCE</scope>
    <source>
        <strain evidence="3">R35</strain>
    </source>
</reference>
<dbReference type="InterPro" id="IPR047951">
    <property type="entry name" value="Transpos_ISL3"/>
</dbReference>
<dbReference type="PANTHER" id="PTHR33498">
    <property type="entry name" value="TRANSPOSASE FOR INSERTION SEQUENCE ELEMENT IS1557"/>
    <property type="match status" value="1"/>
</dbReference>
<proteinExistence type="predicted"/>
<dbReference type="AlphaFoldDB" id="A0AB39RW74"/>
<feature type="domain" description="HTH IS21-type" evidence="2">
    <location>
        <begin position="40"/>
        <end position="103"/>
    </location>
</feature>
<dbReference type="EMBL" id="CP163440">
    <property type="protein sequence ID" value="XDQ59653.1"/>
    <property type="molecule type" value="Genomic_DNA"/>
</dbReference>
<dbReference type="RefSeq" id="WP_369254296.1">
    <property type="nucleotide sequence ID" value="NZ_CP163440.1"/>
</dbReference>
<sequence length="347" mass="38681">MSTAGNDRSHCASSPPTALLPLTPPLDNIPATPLMQRVTERHAEIHRLRKATWTISAIARQFGLDRKTVRRYLTTDLEVLIASARDRRPRQLDLYRPYLQQRFDDGCTNAAQLYREIHEHGYRGNHQAVRLYIRSMRVGTAAAEPPRLIPTPGRITSWIMRPRDGLSREEQDQLDEVRIACPDIATASNLAHVFAGLVRDRRGHLLAGWVREAETNGPGPVRGFAGFLRQDWDAVLADMTLDYSSGVVEGHVNRLRRSSGRCTDGDLSGSSAPASCCDRDHPEIPTRASLKEPYCCSAHALDRASLSRARDFSRLGLRRSTSPWRGCGCRAEPSLWGSRPPRSAACC</sequence>
<accession>A0AB39RW74</accession>